<dbReference type="OrthoDB" id="17983at2759"/>
<evidence type="ECO:0000256" key="2">
    <source>
        <dbReference type="ARBA" id="ARBA00022692"/>
    </source>
</evidence>
<dbReference type="EMBL" id="LODT01000037">
    <property type="protein sequence ID" value="KYQ90289.1"/>
    <property type="molecule type" value="Genomic_DNA"/>
</dbReference>
<feature type="region of interest" description="Disordered" evidence="5">
    <location>
        <begin position="56"/>
        <end position="78"/>
    </location>
</feature>
<proteinExistence type="predicted"/>
<dbReference type="PANTHER" id="PTHR10989">
    <property type="entry name" value="ANDROGEN-INDUCED PROTEIN 1-RELATED"/>
    <property type="match status" value="1"/>
</dbReference>
<comment type="subcellular location">
    <subcellularLocation>
        <location evidence="1">Endomembrane system</location>
        <topology evidence="1">Multi-pass membrane protein</topology>
    </subcellularLocation>
</comment>
<keyword evidence="3 6" id="KW-1133">Transmembrane helix</keyword>
<evidence type="ECO:0000256" key="1">
    <source>
        <dbReference type="ARBA" id="ARBA00004127"/>
    </source>
</evidence>
<accession>A0A151Z8J2</accession>
<comment type="caution">
    <text evidence="7">The sequence shown here is derived from an EMBL/GenBank/DDBJ whole genome shotgun (WGS) entry which is preliminary data.</text>
</comment>
<evidence type="ECO:0000256" key="4">
    <source>
        <dbReference type="ARBA" id="ARBA00023136"/>
    </source>
</evidence>
<dbReference type="GO" id="GO:0016020">
    <property type="term" value="C:membrane"/>
    <property type="evidence" value="ECO:0007669"/>
    <property type="project" value="InterPro"/>
</dbReference>
<dbReference type="FunCoup" id="A0A151Z8J2">
    <property type="interactions" value="36"/>
</dbReference>
<reference evidence="7 8" key="1">
    <citation type="submission" date="2015-12" db="EMBL/GenBank/DDBJ databases">
        <title>Dictyostelia acquired genes for synthesis and detection of signals that induce cell-type specialization by lateral gene transfer from prokaryotes.</title>
        <authorList>
            <person name="Gloeckner G."/>
            <person name="Schaap P."/>
        </authorList>
    </citation>
    <scope>NUCLEOTIDE SEQUENCE [LARGE SCALE GENOMIC DNA]</scope>
    <source>
        <strain evidence="7 8">TK</strain>
    </source>
</reference>
<evidence type="ECO:0000313" key="8">
    <source>
        <dbReference type="Proteomes" id="UP000076078"/>
    </source>
</evidence>
<dbReference type="AlphaFoldDB" id="A0A151Z8J2"/>
<protein>
    <submittedName>
        <fullName evidence="7">Uncharacterized protein</fullName>
    </submittedName>
</protein>
<keyword evidence="2 6" id="KW-0812">Transmembrane</keyword>
<organism evidence="7 8">
    <name type="scientific">Tieghemostelium lacteum</name>
    <name type="common">Slime mold</name>
    <name type="synonym">Dictyostelium lacteum</name>
    <dbReference type="NCBI Taxonomy" id="361077"/>
    <lineage>
        <taxon>Eukaryota</taxon>
        <taxon>Amoebozoa</taxon>
        <taxon>Evosea</taxon>
        <taxon>Eumycetozoa</taxon>
        <taxon>Dictyostelia</taxon>
        <taxon>Dictyosteliales</taxon>
        <taxon>Raperosteliaceae</taxon>
        <taxon>Tieghemostelium</taxon>
    </lineage>
</organism>
<dbReference type="Proteomes" id="UP000076078">
    <property type="component" value="Unassembled WGS sequence"/>
</dbReference>
<dbReference type="Pfam" id="PF04750">
    <property type="entry name" value="Far-17a_AIG1"/>
    <property type="match status" value="1"/>
</dbReference>
<feature type="transmembrane region" description="Helical" evidence="6">
    <location>
        <begin position="140"/>
        <end position="160"/>
    </location>
</feature>
<name>A0A151Z8J2_TIELA</name>
<evidence type="ECO:0000256" key="3">
    <source>
        <dbReference type="ARBA" id="ARBA00022989"/>
    </source>
</evidence>
<evidence type="ECO:0000256" key="6">
    <source>
        <dbReference type="SAM" id="Phobius"/>
    </source>
</evidence>
<evidence type="ECO:0000313" key="7">
    <source>
        <dbReference type="EMBL" id="KYQ90289.1"/>
    </source>
</evidence>
<dbReference type="PANTHER" id="PTHR10989:SF16">
    <property type="entry name" value="AT02829P-RELATED"/>
    <property type="match status" value="1"/>
</dbReference>
<keyword evidence="8" id="KW-1185">Reference proteome</keyword>
<feature type="transmembrane region" description="Helical" evidence="6">
    <location>
        <begin position="102"/>
        <end position="128"/>
    </location>
</feature>
<dbReference type="InParanoid" id="A0A151Z8J2"/>
<dbReference type="InterPro" id="IPR006838">
    <property type="entry name" value="ADTRP_AIG1"/>
</dbReference>
<evidence type="ECO:0000256" key="5">
    <source>
        <dbReference type="SAM" id="MobiDB-lite"/>
    </source>
</evidence>
<sequence length="197" mass="22490">MFWSIYFVDRELIYPKYLDAIFPSYINHIQHTLPGIFAILELILVNHQYHVGSNSSNNVKKADNNNSNTSSKQSITTTKTTTTTVVTTTIELPSTSNLKQDVINVVLFNLFYLSILVLSRVQLGYWVYDVIETIPDHSKVIFIFSSSCYFVSIYAIGRFFSQRLYGGKSVWVINKESLRRSMSNPNTPVNANKIKVT</sequence>
<dbReference type="GO" id="GO:0012505">
    <property type="term" value="C:endomembrane system"/>
    <property type="evidence" value="ECO:0007669"/>
    <property type="project" value="UniProtKB-SubCell"/>
</dbReference>
<gene>
    <name evidence="7" type="ORF">DLAC_11750</name>
</gene>
<keyword evidence="4 6" id="KW-0472">Membrane</keyword>